<name>A0A836HLB4_9TRYP</name>
<feature type="region of interest" description="Disordered" evidence="1">
    <location>
        <begin position="297"/>
        <end position="351"/>
    </location>
</feature>
<evidence type="ECO:0000256" key="2">
    <source>
        <dbReference type="SAM" id="Phobius"/>
    </source>
</evidence>
<evidence type="ECO:0000313" key="3">
    <source>
        <dbReference type="EMBL" id="KAG5478738.1"/>
    </source>
</evidence>
<dbReference type="GeneID" id="92516086"/>
<evidence type="ECO:0000313" key="4">
    <source>
        <dbReference type="Proteomes" id="UP000673552"/>
    </source>
</evidence>
<gene>
    <name evidence="3" type="ORF">LSCM1_06142</name>
</gene>
<keyword evidence="4" id="KW-1185">Reference proteome</keyword>
<dbReference type="EMBL" id="JAFEUZ010000023">
    <property type="protein sequence ID" value="KAG5478738.1"/>
    <property type="molecule type" value="Genomic_DNA"/>
</dbReference>
<keyword evidence="2" id="KW-0812">Transmembrane</keyword>
<reference evidence="4" key="2">
    <citation type="journal article" date="2021" name="Sci. Data">
        <title>Chromosome-scale genome sequencing, assembly and annotation of six genomes from subfamily Leishmaniinae.</title>
        <authorList>
            <person name="Almutairi H."/>
            <person name="Urbaniak M.D."/>
            <person name="Bates M.D."/>
            <person name="Jariyapan N."/>
            <person name="Kwakye-Nuako G."/>
            <person name="Thomaz Soccol V."/>
            <person name="Al-Salem W.S."/>
            <person name="Dillon R.J."/>
            <person name="Bates P.A."/>
            <person name="Gatherer D."/>
        </authorList>
    </citation>
    <scope>NUCLEOTIDE SEQUENCE [LARGE SCALE GENOMIC DNA]</scope>
</reference>
<dbReference type="KEGG" id="lmat:92516086"/>
<comment type="caution">
    <text evidence="3">The sequence shown here is derived from an EMBL/GenBank/DDBJ whole genome shotgun (WGS) entry which is preliminary data.</text>
</comment>
<feature type="region of interest" description="Disordered" evidence="1">
    <location>
        <begin position="183"/>
        <end position="223"/>
    </location>
</feature>
<feature type="transmembrane region" description="Helical" evidence="2">
    <location>
        <begin position="21"/>
        <end position="38"/>
    </location>
</feature>
<feature type="region of interest" description="Disordered" evidence="1">
    <location>
        <begin position="254"/>
        <end position="273"/>
    </location>
</feature>
<feature type="compositionally biased region" description="Polar residues" evidence="1">
    <location>
        <begin position="304"/>
        <end position="316"/>
    </location>
</feature>
<feature type="compositionally biased region" description="Basic and acidic residues" evidence="1">
    <location>
        <begin position="212"/>
        <end position="223"/>
    </location>
</feature>
<dbReference type="OrthoDB" id="266982at2759"/>
<protein>
    <submittedName>
        <fullName evidence="3">Uncharacterized protein</fullName>
    </submittedName>
</protein>
<keyword evidence="2" id="KW-0472">Membrane</keyword>
<dbReference type="Proteomes" id="UP000673552">
    <property type="component" value="Unassembled WGS sequence"/>
</dbReference>
<dbReference type="RefSeq" id="XP_067178679.1">
    <property type="nucleotide sequence ID" value="XM_067323574.1"/>
</dbReference>
<proteinExistence type="predicted"/>
<organism evidence="3 4">
    <name type="scientific">Leishmania martiniquensis</name>
    <dbReference type="NCBI Taxonomy" id="1580590"/>
    <lineage>
        <taxon>Eukaryota</taxon>
        <taxon>Discoba</taxon>
        <taxon>Euglenozoa</taxon>
        <taxon>Kinetoplastea</taxon>
        <taxon>Metakinetoplastina</taxon>
        <taxon>Trypanosomatida</taxon>
        <taxon>Trypanosomatidae</taxon>
        <taxon>Leishmaniinae</taxon>
        <taxon>Leishmania</taxon>
    </lineage>
</organism>
<dbReference type="AlphaFoldDB" id="A0A836HLB4"/>
<accession>A0A836HLB4</accession>
<reference evidence="4" key="1">
    <citation type="journal article" date="2021" name="Microbiol. Resour. Announc.">
        <title>LGAAP: Leishmaniinae Genome Assembly and Annotation Pipeline.</title>
        <authorList>
            <person name="Almutairi H."/>
            <person name="Urbaniak M.D."/>
            <person name="Bates M.D."/>
            <person name="Jariyapan N."/>
            <person name="Kwakye-Nuako G."/>
            <person name="Thomaz-Soccol V."/>
            <person name="Al-Salem W.S."/>
            <person name="Dillon R.J."/>
            <person name="Bates P.A."/>
            <person name="Gatherer D."/>
        </authorList>
    </citation>
    <scope>NUCLEOTIDE SEQUENCE [LARGE SCALE GENOMIC DNA]</scope>
</reference>
<keyword evidence="2" id="KW-1133">Transmembrane helix</keyword>
<sequence length="373" mass="39792">MTRFIKAIDALRKHRDAAIRASVLLIVLCVCVPMLAVVPESWPYGATFIAWSLAFAVRAWRFLPWERAYVRKAAHLMADARMRQRGVGKVLMPYTEVPRSLPVVSRSKGDPLPSYSSTEGGVRRLDFLGIRSLSSTVTRRAPAEMEGIGIADTRSGEASGTAAAPSTAYLSASALESSAQFLARAHGSSRKESRGPVANRHAAAATPSRSRSGSDRRASRRSYEPLTLISDAYAPGATGLPEHHGVIRSAETAMPLSMPPSKNATPDTHGYTGDAVEVASLPQLPVLGDAAESSAWPPAELTGMHSNAVTPPSLCSQPPKARQSYPQRGTLPPPTRLEAVLSSPRSSSPQITVLSSTMRLQRISPAVTHDGAC</sequence>
<evidence type="ECO:0000256" key="1">
    <source>
        <dbReference type="SAM" id="MobiDB-lite"/>
    </source>
</evidence>